<dbReference type="VEuPathDB" id="ToxoDB:ETH2_0930200"/>
<feature type="chain" id="PRO_5010835008" evidence="2">
    <location>
        <begin position="24"/>
        <end position="254"/>
    </location>
</feature>
<sequence length="254" mass="26927">MAPLTLLTLFSAFSASFVFLSRAQEEEGSIPESIQLTVKFESEGMCLEEINAARRKAGFSNFTQPASGSDAALPSEDNVELWYPVCLAATPGGTIDTHRFPPGTFAVAPQSSTKVDCDETVDHWKAAYKNFDGPPPGRVASSEIYNNLDNLSLVAMYNPSADATADCRVMTCTQTPKATGDPDVSGRQSGDQAEEKQGYALVCRTMPNALPINGSGPFTEEQWDLIAFSLIGSATAVAPSLLAFALVALGMAAV</sequence>
<keyword evidence="1" id="KW-1133">Transmembrane helix</keyword>
<reference evidence="4" key="3">
    <citation type="submission" date="2013-10" db="EMBL/GenBank/DDBJ databases">
        <authorList>
            <person name="Aslett M."/>
        </authorList>
    </citation>
    <scope>NUCLEOTIDE SEQUENCE [LARGE SCALE GENOMIC DNA]</scope>
    <source>
        <strain evidence="4">Houghton</strain>
    </source>
</reference>
<keyword evidence="5" id="KW-1185">Reference proteome</keyword>
<dbReference type="GeneID" id="25256017"/>
<dbReference type="VEuPathDB" id="ToxoDB:ETH_00034880"/>
<name>H9B9J1_EIMTE</name>
<evidence type="ECO:0000256" key="1">
    <source>
        <dbReference type="SAM" id="Phobius"/>
    </source>
</evidence>
<feature type="signal peptide" evidence="2">
    <location>
        <begin position="1"/>
        <end position="23"/>
    </location>
</feature>
<dbReference type="InterPro" id="IPR021288">
    <property type="entry name" value="Surface_antigen"/>
</dbReference>
<dbReference type="OrthoDB" id="10297887at2759"/>
<proteinExistence type="evidence at transcript level"/>
<evidence type="ECO:0000313" key="5">
    <source>
        <dbReference type="Proteomes" id="UP000030747"/>
    </source>
</evidence>
<dbReference type="Proteomes" id="UP000030747">
    <property type="component" value="Unassembled WGS sequence"/>
</dbReference>
<dbReference type="AlphaFoldDB" id="H9B9J1"/>
<keyword evidence="1" id="KW-0812">Transmembrane</keyword>
<keyword evidence="2" id="KW-0732">Signal</keyword>
<protein>
    <submittedName>
        <fullName evidence="4">SAG family member</fullName>
    </submittedName>
</protein>
<feature type="transmembrane region" description="Helical" evidence="1">
    <location>
        <begin position="225"/>
        <end position="249"/>
    </location>
</feature>
<reference evidence="3" key="1">
    <citation type="journal article" date="2012" name="BMC Genomics">
        <title>Characterisation of full-length cDNA sequences provides insights into the Eimeria tenella transcriptome.</title>
        <authorList>
            <person name="Amiruddin N."/>
            <person name="Lee X.W."/>
            <person name="Blake D.P."/>
            <person name="Suzuki Y."/>
            <person name="Tay Y.L."/>
            <person name="Lim L.S."/>
            <person name="Tomley F.M."/>
            <person name="Watanabe J."/>
            <person name="Sugimoto C."/>
            <person name="Wan K.L."/>
        </authorList>
    </citation>
    <scope>NUCLEOTIDE SEQUENCE</scope>
    <source>
        <strain evidence="3">Houghton</strain>
    </source>
</reference>
<reference evidence="4" key="2">
    <citation type="submission" date="2013-10" db="EMBL/GenBank/DDBJ databases">
        <title>Genomic analysis of the causative agents of coccidiosis in chickens.</title>
        <authorList>
            <person name="Reid A.J."/>
            <person name="Blake D."/>
            <person name="Billington K."/>
            <person name="Browne H."/>
            <person name="Dunn M."/>
            <person name="Hung S."/>
            <person name="Kawahara F."/>
            <person name="Miranda-Saavedra D."/>
            <person name="Mourier T."/>
            <person name="Nagra H."/>
            <person name="Otto T.D."/>
            <person name="Rawlings N."/>
            <person name="Sanchez A."/>
            <person name="Sanders M."/>
            <person name="Subramaniam C."/>
            <person name="Tay Y."/>
            <person name="Dear P."/>
            <person name="Doerig C."/>
            <person name="Gruber A."/>
            <person name="Parkinson J."/>
            <person name="Shirley M."/>
            <person name="Wan K.L."/>
            <person name="Berriman M."/>
            <person name="Tomley F."/>
            <person name="Pain A."/>
        </authorList>
    </citation>
    <scope>NUCLEOTIDE SEQUENCE [LARGE SCALE GENOMIC DNA]</scope>
    <source>
        <strain evidence="4">Houghton</strain>
    </source>
</reference>
<dbReference type="EMBL" id="HG675164">
    <property type="protein sequence ID" value="CDJ40590.1"/>
    <property type="molecule type" value="Genomic_DNA"/>
</dbReference>
<evidence type="ECO:0000256" key="2">
    <source>
        <dbReference type="SAM" id="SignalP"/>
    </source>
</evidence>
<dbReference type="Pfam" id="PF11054">
    <property type="entry name" value="Surface_antigen"/>
    <property type="match status" value="1"/>
</dbReference>
<gene>
    <name evidence="4" type="ORF">ETH_00034880</name>
</gene>
<dbReference type="EMBL" id="JN987428">
    <property type="protein sequence ID" value="AET50651.1"/>
    <property type="molecule type" value="mRNA"/>
</dbReference>
<evidence type="ECO:0000313" key="4">
    <source>
        <dbReference type="EMBL" id="CDJ40590.1"/>
    </source>
</evidence>
<evidence type="ECO:0000313" key="3">
    <source>
        <dbReference type="EMBL" id="AET50651.1"/>
    </source>
</evidence>
<organism evidence="3">
    <name type="scientific">Eimeria tenella</name>
    <name type="common">Coccidian parasite</name>
    <dbReference type="NCBI Taxonomy" id="5802"/>
    <lineage>
        <taxon>Eukaryota</taxon>
        <taxon>Sar</taxon>
        <taxon>Alveolata</taxon>
        <taxon>Apicomplexa</taxon>
        <taxon>Conoidasida</taxon>
        <taxon>Coccidia</taxon>
        <taxon>Eucoccidiorida</taxon>
        <taxon>Eimeriorina</taxon>
        <taxon>Eimeriidae</taxon>
        <taxon>Eimeria</taxon>
    </lineage>
</organism>
<dbReference type="RefSeq" id="XP_013231340.1">
    <property type="nucleotide sequence ID" value="XM_013375886.1"/>
</dbReference>
<keyword evidence="1" id="KW-0472">Membrane</keyword>
<accession>H9B9J1</accession>